<feature type="region of interest" description="Disordered" evidence="7">
    <location>
        <begin position="261"/>
        <end position="290"/>
    </location>
</feature>
<feature type="compositionally biased region" description="Polar residues" evidence="7">
    <location>
        <begin position="105"/>
        <end position="117"/>
    </location>
</feature>
<keyword evidence="5" id="KW-0804">Transcription</keyword>
<evidence type="ECO:0000256" key="4">
    <source>
        <dbReference type="ARBA" id="ARBA00023125"/>
    </source>
</evidence>
<keyword evidence="6" id="KW-0539">Nucleus</keyword>
<dbReference type="InterPro" id="IPR028128">
    <property type="entry name" value="Vasculin_fam"/>
</dbReference>
<protein>
    <submittedName>
        <fullName evidence="8">Uncharacterized protein</fullName>
    </submittedName>
</protein>
<dbReference type="Pfam" id="PF15337">
    <property type="entry name" value="Vasculin"/>
    <property type="match status" value="1"/>
</dbReference>
<keyword evidence="3" id="KW-0805">Transcription regulation</keyword>
<dbReference type="AlphaFoldDB" id="A0A0B6ZFX5"/>
<feature type="compositionally biased region" description="Polar residues" evidence="7">
    <location>
        <begin position="226"/>
        <end position="235"/>
    </location>
</feature>
<feature type="non-terminal residue" evidence="8">
    <location>
        <position position="1"/>
    </location>
</feature>
<feature type="compositionally biased region" description="Basic and acidic residues" evidence="7">
    <location>
        <begin position="263"/>
        <end position="290"/>
    </location>
</feature>
<reference evidence="8" key="1">
    <citation type="submission" date="2014-12" db="EMBL/GenBank/DDBJ databases">
        <title>Insight into the proteome of Arion vulgaris.</title>
        <authorList>
            <person name="Aradska J."/>
            <person name="Bulat T."/>
            <person name="Smidak R."/>
            <person name="Sarate P."/>
            <person name="Gangsoo J."/>
            <person name="Sialana F."/>
            <person name="Bilban M."/>
            <person name="Lubec G."/>
        </authorList>
    </citation>
    <scope>NUCLEOTIDE SEQUENCE</scope>
    <source>
        <tissue evidence="8">Skin</tissue>
    </source>
</reference>
<organism evidence="8">
    <name type="scientific">Arion vulgaris</name>
    <dbReference type="NCBI Taxonomy" id="1028688"/>
    <lineage>
        <taxon>Eukaryota</taxon>
        <taxon>Metazoa</taxon>
        <taxon>Spiralia</taxon>
        <taxon>Lophotrochozoa</taxon>
        <taxon>Mollusca</taxon>
        <taxon>Gastropoda</taxon>
        <taxon>Heterobranchia</taxon>
        <taxon>Euthyneura</taxon>
        <taxon>Panpulmonata</taxon>
        <taxon>Eupulmonata</taxon>
        <taxon>Stylommatophora</taxon>
        <taxon>Helicina</taxon>
        <taxon>Arionoidea</taxon>
        <taxon>Arionidae</taxon>
        <taxon>Arion</taxon>
    </lineage>
</organism>
<proteinExistence type="inferred from homology"/>
<comment type="similarity">
    <text evidence="2">Belongs to the vasculin family.</text>
</comment>
<dbReference type="GO" id="GO:0006351">
    <property type="term" value="P:DNA-templated transcription"/>
    <property type="evidence" value="ECO:0007669"/>
    <property type="project" value="InterPro"/>
</dbReference>
<keyword evidence="4" id="KW-0238">DNA-binding</keyword>
<feature type="compositionally biased region" description="Polar residues" evidence="7">
    <location>
        <begin position="154"/>
        <end position="166"/>
    </location>
</feature>
<evidence type="ECO:0000256" key="6">
    <source>
        <dbReference type="ARBA" id="ARBA00023242"/>
    </source>
</evidence>
<feature type="compositionally biased region" description="Basic and acidic residues" evidence="7">
    <location>
        <begin position="66"/>
        <end position="95"/>
    </location>
</feature>
<sequence>QGKFHHHSIDDDYYNYSYGGYGYYAPSYNYEKFSMQYGSQPSLTRPANRDGKHTPGRSSQGPAKRGYYEKEHHKDSREVDSKGKERSSDRDKPFSEDFPLLKGSGENTPDSKQQTKPAGSGVWDNPPKPSRNEESPELLKNTSPGLYKALVLSKNGQPRKNGSDTVRMNGRNSSPLSPSNKPNHKEVSRHSPTSDLAIVTQPKKLGDKKSEFLRALRNERSMRNGDGNQDLNQNSIDKKQVTKEIESPMNERVIDYSHLNGSCEHKSQDDSHEISSGDENKKVNGHKDSQLRDDCSFNGEALIKHVDHIYLSGEEEEKRLLESMGWSEEDQTDYVITDDDVKEFHHMLNRVREQTELGNPARRGVLRLKLGTHFANGLLNGTYHENAEYCKQEPL</sequence>
<gene>
    <name evidence="8" type="primary">ORF60057</name>
</gene>
<evidence type="ECO:0000256" key="3">
    <source>
        <dbReference type="ARBA" id="ARBA00023015"/>
    </source>
</evidence>
<comment type="subcellular location">
    <subcellularLocation>
        <location evidence="1">Nucleus</location>
    </subcellularLocation>
</comment>
<dbReference type="GO" id="GO:0003677">
    <property type="term" value="F:DNA binding"/>
    <property type="evidence" value="ECO:0007669"/>
    <property type="project" value="UniProtKB-KW"/>
</dbReference>
<feature type="compositionally biased region" description="Low complexity" evidence="7">
    <location>
        <begin position="172"/>
        <end position="181"/>
    </location>
</feature>
<evidence type="ECO:0000256" key="2">
    <source>
        <dbReference type="ARBA" id="ARBA00010099"/>
    </source>
</evidence>
<accession>A0A0B6ZFX5</accession>
<evidence type="ECO:0000256" key="1">
    <source>
        <dbReference type="ARBA" id="ARBA00004123"/>
    </source>
</evidence>
<dbReference type="GO" id="GO:0005634">
    <property type="term" value="C:nucleus"/>
    <property type="evidence" value="ECO:0007669"/>
    <property type="project" value="UniProtKB-SubCell"/>
</dbReference>
<dbReference type="EMBL" id="HACG01019891">
    <property type="protein sequence ID" value="CEK66756.1"/>
    <property type="molecule type" value="Transcribed_RNA"/>
</dbReference>
<feature type="compositionally biased region" description="Basic and acidic residues" evidence="7">
    <location>
        <begin position="204"/>
        <end position="223"/>
    </location>
</feature>
<dbReference type="PANTHER" id="PTHR14339">
    <property type="entry name" value="VASCULIN"/>
    <property type="match status" value="1"/>
</dbReference>
<name>A0A0B6ZFX5_9EUPU</name>
<feature type="compositionally biased region" description="Basic and acidic residues" evidence="7">
    <location>
        <begin position="236"/>
        <end position="246"/>
    </location>
</feature>
<feature type="region of interest" description="Disordered" evidence="7">
    <location>
        <begin position="38"/>
        <end position="247"/>
    </location>
</feature>
<dbReference type="GO" id="GO:0045893">
    <property type="term" value="P:positive regulation of DNA-templated transcription"/>
    <property type="evidence" value="ECO:0007669"/>
    <property type="project" value="InterPro"/>
</dbReference>
<dbReference type="GO" id="GO:0003723">
    <property type="term" value="F:RNA binding"/>
    <property type="evidence" value="ECO:0007669"/>
    <property type="project" value="InterPro"/>
</dbReference>
<evidence type="ECO:0000256" key="5">
    <source>
        <dbReference type="ARBA" id="ARBA00023163"/>
    </source>
</evidence>
<evidence type="ECO:0000256" key="7">
    <source>
        <dbReference type="SAM" id="MobiDB-lite"/>
    </source>
</evidence>
<evidence type="ECO:0000313" key="8">
    <source>
        <dbReference type="EMBL" id="CEK66756.1"/>
    </source>
</evidence>
<dbReference type="PANTHER" id="PTHR14339:SF10">
    <property type="entry name" value="VASCULIN-LIKE PROTEIN 1"/>
    <property type="match status" value="1"/>
</dbReference>